<accession>A0A917YHY5</accession>
<evidence type="ECO:0000313" key="3">
    <source>
        <dbReference type="Proteomes" id="UP000598196"/>
    </source>
</evidence>
<comment type="caution">
    <text evidence="2">The sequence shown here is derived from an EMBL/GenBank/DDBJ whole genome shotgun (WGS) entry which is preliminary data.</text>
</comment>
<dbReference type="EMBL" id="BMLP01000001">
    <property type="protein sequence ID" value="GGO23951.1"/>
    <property type="molecule type" value="Genomic_DNA"/>
</dbReference>
<reference evidence="2 3" key="1">
    <citation type="journal article" date="2014" name="Int. J. Syst. Evol. Microbiol.">
        <title>Complete genome sequence of Corynebacterium casei LMG S-19264T (=DSM 44701T), isolated from a smear-ripened cheese.</title>
        <authorList>
            <consortium name="US DOE Joint Genome Institute (JGI-PGF)"/>
            <person name="Walter F."/>
            <person name="Albersmeier A."/>
            <person name="Kalinowski J."/>
            <person name="Ruckert C."/>
        </authorList>
    </citation>
    <scope>NUCLEOTIDE SEQUENCE [LARGE SCALE GENOMIC DNA]</scope>
    <source>
        <strain evidence="2 3">CGMCC 1.7029</strain>
    </source>
</reference>
<proteinExistence type="predicted"/>
<evidence type="ECO:0000256" key="1">
    <source>
        <dbReference type="SAM" id="Phobius"/>
    </source>
</evidence>
<dbReference type="InterPro" id="IPR021273">
    <property type="entry name" value="DUF2852"/>
</dbReference>
<evidence type="ECO:0000313" key="2">
    <source>
        <dbReference type="EMBL" id="GGO23951.1"/>
    </source>
</evidence>
<feature type="transmembrane region" description="Helical" evidence="1">
    <location>
        <begin position="31"/>
        <end position="56"/>
    </location>
</feature>
<gene>
    <name evidence="2" type="ORF">GCM10010991_01850</name>
</gene>
<name>A0A917YHY5_9RHOB</name>
<keyword evidence="1" id="KW-1133">Transmembrane helix</keyword>
<dbReference type="RefSeq" id="WP_229704293.1">
    <property type="nucleotide sequence ID" value="NZ_BMLP01000001.1"/>
</dbReference>
<keyword evidence="1" id="KW-0472">Membrane</keyword>
<keyword evidence="1" id="KW-0812">Transmembrane</keyword>
<dbReference type="Pfam" id="PF11014">
    <property type="entry name" value="DUF2852"/>
    <property type="match status" value="1"/>
</dbReference>
<evidence type="ECO:0008006" key="4">
    <source>
        <dbReference type="Google" id="ProtNLM"/>
    </source>
</evidence>
<organism evidence="2 3">
    <name type="scientific">Gemmobacter aquaticus</name>
    <dbReference type="NCBI Taxonomy" id="490185"/>
    <lineage>
        <taxon>Bacteria</taxon>
        <taxon>Pseudomonadati</taxon>
        <taxon>Pseudomonadota</taxon>
        <taxon>Alphaproteobacteria</taxon>
        <taxon>Rhodobacterales</taxon>
        <taxon>Paracoccaceae</taxon>
        <taxon>Gemmobacter</taxon>
    </lineage>
</organism>
<sequence length="147" mass="16962">MHTAQPAAIMGGRPNPLRRAEAWLDQRGRPAWIITMVLGFVLFWPLGLATLGYMIFAGKFKRHTFGQEDHSMFCRHRRSHHHAAWRSSGNTAFDAYKSETLKRLEDEQEAFESFLQRLREAKDKQEFDRFMDERATKAAAPVTEPAA</sequence>
<dbReference type="AlphaFoldDB" id="A0A917YHY5"/>
<keyword evidence="3" id="KW-1185">Reference proteome</keyword>
<protein>
    <recommendedName>
        <fullName evidence="4">DUF2852 domain-containing protein</fullName>
    </recommendedName>
</protein>
<dbReference type="Proteomes" id="UP000598196">
    <property type="component" value="Unassembled WGS sequence"/>
</dbReference>